<keyword evidence="3" id="KW-0812">Transmembrane</keyword>
<feature type="transmembrane region" description="Helical" evidence="3">
    <location>
        <begin position="6"/>
        <end position="25"/>
    </location>
</feature>
<dbReference type="GO" id="GO:0031640">
    <property type="term" value="P:killing of cells of another organism"/>
    <property type="evidence" value="ECO:0007669"/>
    <property type="project" value="UniProtKB-KW"/>
</dbReference>
<keyword evidence="2" id="KW-0081">Bacteriolytic enzyme</keyword>
<evidence type="ECO:0000313" key="4">
    <source>
        <dbReference type="EMBL" id="ORY27137.1"/>
    </source>
</evidence>
<organism evidence="4 5">
    <name type="scientific">Neocallimastix californiae</name>
    <dbReference type="NCBI Taxonomy" id="1754190"/>
    <lineage>
        <taxon>Eukaryota</taxon>
        <taxon>Fungi</taxon>
        <taxon>Fungi incertae sedis</taxon>
        <taxon>Chytridiomycota</taxon>
        <taxon>Chytridiomycota incertae sedis</taxon>
        <taxon>Neocallimastigomycetes</taxon>
        <taxon>Neocallimastigales</taxon>
        <taxon>Neocallimastigaceae</taxon>
        <taxon>Neocallimastix</taxon>
    </lineage>
</organism>
<dbReference type="GO" id="GO:0042742">
    <property type="term" value="P:defense response to bacterium"/>
    <property type="evidence" value="ECO:0007669"/>
    <property type="project" value="UniProtKB-KW"/>
</dbReference>
<dbReference type="InterPro" id="IPR023347">
    <property type="entry name" value="Lysozyme_dom_sf"/>
</dbReference>
<dbReference type="EMBL" id="MCOG01000195">
    <property type="protein sequence ID" value="ORY27137.1"/>
    <property type="molecule type" value="Genomic_DNA"/>
</dbReference>
<keyword evidence="5" id="KW-1185">Reference proteome</keyword>
<keyword evidence="1" id="KW-0929">Antimicrobial</keyword>
<dbReference type="InterPro" id="IPR023346">
    <property type="entry name" value="Lysozyme-like_dom_sf"/>
</dbReference>
<comment type="caution">
    <text evidence="4">The sequence shown here is derived from an EMBL/GenBank/DDBJ whole genome shotgun (WGS) entry which is preliminary data.</text>
</comment>
<sequence length="270" mass="31404">MIQKIIYLVIISIFVSFAYANYEVIDLVKSLLRYEKGDAPESYCKPYMGSENYPVIGYGKVCNDSVKISNHNDAATYCKEFQDQCSLKQIEKWLDEDVKKVINQINNIEIYKKIFELASSKRKSVLISLGYQKNSEELKNIFDGLYDLIVSNKWEKVAEKIFKNKNILSNTNKFIRQAYIIESGDCNIDFCNRYNWNHDDSDSLSISSINNHDICSEFHNLYSNIKYLINDNYINDDDKNNDDSSGSRIITKNNLIYFVFVILTLKLIIL</sequence>
<name>A0A1Y2AY30_9FUNG</name>
<evidence type="ECO:0000256" key="3">
    <source>
        <dbReference type="SAM" id="Phobius"/>
    </source>
</evidence>
<keyword evidence="3" id="KW-0472">Membrane</keyword>
<evidence type="ECO:0000256" key="2">
    <source>
        <dbReference type="ARBA" id="ARBA00022638"/>
    </source>
</evidence>
<evidence type="ECO:0008006" key="6">
    <source>
        <dbReference type="Google" id="ProtNLM"/>
    </source>
</evidence>
<dbReference type="Gene3D" id="1.10.530.40">
    <property type="match status" value="1"/>
</dbReference>
<dbReference type="Proteomes" id="UP000193920">
    <property type="component" value="Unassembled WGS sequence"/>
</dbReference>
<evidence type="ECO:0000256" key="1">
    <source>
        <dbReference type="ARBA" id="ARBA00022529"/>
    </source>
</evidence>
<dbReference type="AlphaFoldDB" id="A0A1Y2AY30"/>
<protein>
    <recommendedName>
        <fullName evidence="6">Lysozyme-like protein</fullName>
    </recommendedName>
</protein>
<dbReference type="GO" id="GO:0003796">
    <property type="term" value="F:lysozyme activity"/>
    <property type="evidence" value="ECO:0007669"/>
    <property type="project" value="InterPro"/>
</dbReference>
<gene>
    <name evidence="4" type="ORF">LY90DRAFT_513522</name>
</gene>
<keyword evidence="3" id="KW-1133">Transmembrane helix</keyword>
<proteinExistence type="predicted"/>
<dbReference type="SUPFAM" id="SSF53955">
    <property type="entry name" value="Lysozyme-like"/>
    <property type="match status" value="1"/>
</dbReference>
<reference evidence="4 5" key="1">
    <citation type="submission" date="2016-08" db="EMBL/GenBank/DDBJ databases">
        <title>A Parts List for Fungal Cellulosomes Revealed by Comparative Genomics.</title>
        <authorList>
            <consortium name="DOE Joint Genome Institute"/>
            <person name="Haitjema C.H."/>
            <person name="Gilmore S.P."/>
            <person name="Henske J.K."/>
            <person name="Solomon K.V."/>
            <person name="De Groot R."/>
            <person name="Kuo A."/>
            <person name="Mondo S.J."/>
            <person name="Salamov A.A."/>
            <person name="Labutti K."/>
            <person name="Zhao Z."/>
            <person name="Chiniquy J."/>
            <person name="Barry K."/>
            <person name="Brewer H.M."/>
            <person name="Purvine S.O."/>
            <person name="Wright A.T."/>
            <person name="Boxma B."/>
            <person name="Van Alen T."/>
            <person name="Hackstein J.H."/>
            <person name="Baker S.E."/>
            <person name="Grigoriev I.V."/>
            <person name="O'Malley M.A."/>
        </authorList>
    </citation>
    <scope>NUCLEOTIDE SEQUENCE [LARGE SCALE GENOMIC DNA]</scope>
    <source>
        <strain evidence="4 5">G1</strain>
    </source>
</reference>
<evidence type="ECO:0000313" key="5">
    <source>
        <dbReference type="Proteomes" id="UP000193920"/>
    </source>
</evidence>
<accession>A0A1Y2AY30</accession>